<evidence type="ECO:0000256" key="6">
    <source>
        <dbReference type="ARBA" id="ARBA00023125"/>
    </source>
</evidence>
<evidence type="ECO:0000259" key="11">
    <source>
        <dbReference type="PROSITE" id="PS50114"/>
    </source>
</evidence>
<feature type="compositionally biased region" description="Polar residues" evidence="10">
    <location>
        <begin position="23"/>
        <end position="38"/>
    </location>
</feature>
<dbReference type="SUPFAM" id="SSF57716">
    <property type="entry name" value="Glucocorticoid receptor-like (DNA-binding domain)"/>
    <property type="match status" value="2"/>
</dbReference>
<dbReference type="InterPro" id="IPR039355">
    <property type="entry name" value="Transcription_factor_GATA"/>
</dbReference>
<dbReference type="PROSITE" id="PS00344">
    <property type="entry name" value="GATA_ZN_FINGER_1"/>
    <property type="match status" value="2"/>
</dbReference>
<evidence type="ECO:0000256" key="4">
    <source>
        <dbReference type="ARBA" id="ARBA00022833"/>
    </source>
</evidence>
<evidence type="ECO:0000256" key="1">
    <source>
        <dbReference type="ARBA" id="ARBA00004123"/>
    </source>
</evidence>
<gene>
    <name evidence="12" type="ORF">g.12809</name>
</gene>
<dbReference type="GO" id="GO:0000978">
    <property type="term" value="F:RNA polymerase II cis-regulatory region sequence-specific DNA binding"/>
    <property type="evidence" value="ECO:0007669"/>
    <property type="project" value="TreeGrafter"/>
</dbReference>
<dbReference type="InterPro" id="IPR000679">
    <property type="entry name" value="Znf_GATA"/>
</dbReference>
<dbReference type="GO" id="GO:0000981">
    <property type="term" value="F:DNA-binding transcription factor activity, RNA polymerase II-specific"/>
    <property type="evidence" value="ECO:0007669"/>
    <property type="project" value="TreeGrafter"/>
</dbReference>
<feature type="compositionally biased region" description="Polar residues" evidence="10">
    <location>
        <begin position="517"/>
        <end position="528"/>
    </location>
</feature>
<organism evidence="12">
    <name type="scientific">Graphocephala atropunctata</name>
    <dbReference type="NCBI Taxonomy" id="36148"/>
    <lineage>
        <taxon>Eukaryota</taxon>
        <taxon>Metazoa</taxon>
        <taxon>Ecdysozoa</taxon>
        <taxon>Arthropoda</taxon>
        <taxon>Hexapoda</taxon>
        <taxon>Insecta</taxon>
        <taxon>Pterygota</taxon>
        <taxon>Neoptera</taxon>
        <taxon>Paraneoptera</taxon>
        <taxon>Hemiptera</taxon>
        <taxon>Auchenorrhyncha</taxon>
        <taxon>Membracoidea</taxon>
        <taxon>Cicadellidae</taxon>
        <taxon>Cicadellinae</taxon>
        <taxon>Cicadellini</taxon>
        <taxon>Graphocephala</taxon>
    </lineage>
</organism>
<keyword evidence="7" id="KW-0804">Transcription</keyword>
<evidence type="ECO:0000256" key="2">
    <source>
        <dbReference type="ARBA" id="ARBA00022723"/>
    </source>
</evidence>
<proteinExistence type="predicted"/>
<dbReference type="PANTHER" id="PTHR10071:SF281">
    <property type="entry name" value="BOX A-BINDING FACTOR-RELATED"/>
    <property type="match status" value="1"/>
</dbReference>
<keyword evidence="5" id="KW-0805">Transcription regulation</keyword>
<evidence type="ECO:0000256" key="5">
    <source>
        <dbReference type="ARBA" id="ARBA00023015"/>
    </source>
</evidence>
<evidence type="ECO:0000313" key="12">
    <source>
        <dbReference type="EMBL" id="JAT26074.1"/>
    </source>
</evidence>
<keyword evidence="8" id="KW-0539">Nucleus</keyword>
<comment type="subcellular location">
    <subcellularLocation>
        <location evidence="1">Nucleus</location>
    </subcellularLocation>
</comment>
<evidence type="ECO:0000256" key="3">
    <source>
        <dbReference type="ARBA" id="ARBA00022771"/>
    </source>
</evidence>
<dbReference type="SMART" id="SM00401">
    <property type="entry name" value="ZnF_GATA"/>
    <property type="match status" value="2"/>
</dbReference>
<name>A0A1B6LR71_9HEMI</name>
<dbReference type="GO" id="GO:0008270">
    <property type="term" value="F:zinc ion binding"/>
    <property type="evidence" value="ECO:0007669"/>
    <property type="project" value="UniProtKB-KW"/>
</dbReference>
<dbReference type="GO" id="GO:0045165">
    <property type="term" value="P:cell fate commitment"/>
    <property type="evidence" value="ECO:0007669"/>
    <property type="project" value="TreeGrafter"/>
</dbReference>
<dbReference type="InterPro" id="IPR013088">
    <property type="entry name" value="Znf_NHR/GATA"/>
</dbReference>
<reference evidence="12" key="1">
    <citation type="submission" date="2015-11" db="EMBL/GenBank/DDBJ databases">
        <title>De novo transcriptome assembly of four potential Pierce s Disease insect vectors from Arizona vineyards.</title>
        <authorList>
            <person name="Tassone E.E."/>
        </authorList>
    </citation>
    <scope>NUCLEOTIDE SEQUENCE</scope>
</reference>
<feature type="domain" description="GATA-type" evidence="11">
    <location>
        <begin position="334"/>
        <end position="391"/>
    </location>
</feature>
<evidence type="ECO:0000256" key="8">
    <source>
        <dbReference type="ARBA" id="ARBA00023242"/>
    </source>
</evidence>
<keyword evidence="2" id="KW-0479">Metal-binding</keyword>
<accession>A0A1B6LR71</accession>
<dbReference type="PROSITE" id="PS50114">
    <property type="entry name" value="GATA_ZN_FINGER_2"/>
    <property type="match status" value="2"/>
</dbReference>
<dbReference type="EMBL" id="GEBQ01013903">
    <property type="protein sequence ID" value="JAT26074.1"/>
    <property type="molecule type" value="Transcribed_RNA"/>
</dbReference>
<keyword evidence="6" id="KW-0238">DNA-binding</keyword>
<dbReference type="Gene3D" id="3.30.50.10">
    <property type="entry name" value="Erythroid Transcription Factor GATA-1, subunit A"/>
    <property type="match status" value="2"/>
</dbReference>
<feature type="region of interest" description="Disordered" evidence="10">
    <location>
        <begin position="505"/>
        <end position="528"/>
    </location>
</feature>
<feature type="region of interest" description="Disordered" evidence="10">
    <location>
        <begin position="1"/>
        <end position="90"/>
    </location>
</feature>
<evidence type="ECO:0000256" key="7">
    <source>
        <dbReference type="ARBA" id="ARBA00023163"/>
    </source>
</evidence>
<dbReference type="GO" id="GO:0005634">
    <property type="term" value="C:nucleus"/>
    <property type="evidence" value="ECO:0007669"/>
    <property type="project" value="UniProtKB-SubCell"/>
</dbReference>
<sequence length="528" mass="57649">MEENSQETGAGSPTPGPGVIRTGSGQQLVRTITTSGHITTAPRGEDSGSPSQYHDNRQKISSPEEYQPTPGHSEHSSAHNSPAPAFHQSSPAAALHQEHMELREVKRSPQFLAVPEDEVVRVQGMYGPGPGQGLLAGMGDGYQRIMSQETFHERYGEPVDGQYSLHIKYEREEGSEKHVAAHGPHGTTYVTLESLPQHQAQVQPQYHKTPFAEENSPPYQGPGQYREELGYYTAATKEEGGAVAVYLRPEKSYQETVLPGHYEGGQGQQSVGLYGSRYKLQDAQYWPGPDFYPSNSGALDSPTVHISSPPGYVYGGNGGPWMDDQYDPNMVLNGSDIKECVNCAANSTPLWRRDGTGHHLCNACGLYNRINGVNRPPVRAHQKKVAATGNRRTGVSCANCNTNTTTLWRRNNNGEPVCNACGLYFKLHNVNRPISMKKDGIQTRKRKPKNPSSGGSLTSSPLMKTEKPEGKMLLPILERDSGHYLPAGALPPTMLQSMGRQYPNVPGLEPIHGGPSVITSTPNSMRYE</sequence>
<dbReference type="GO" id="GO:0045944">
    <property type="term" value="P:positive regulation of transcription by RNA polymerase II"/>
    <property type="evidence" value="ECO:0007669"/>
    <property type="project" value="TreeGrafter"/>
</dbReference>
<dbReference type="PANTHER" id="PTHR10071">
    <property type="entry name" value="TRANSCRIPTION FACTOR GATA FAMILY MEMBER"/>
    <property type="match status" value="1"/>
</dbReference>
<feature type="region of interest" description="Disordered" evidence="10">
    <location>
        <begin position="435"/>
        <end position="467"/>
    </location>
</feature>
<feature type="compositionally biased region" description="Polar residues" evidence="10">
    <location>
        <begin position="1"/>
        <end position="11"/>
    </location>
</feature>
<evidence type="ECO:0000256" key="10">
    <source>
        <dbReference type="SAM" id="MobiDB-lite"/>
    </source>
</evidence>
<dbReference type="AlphaFoldDB" id="A0A1B6LR71"/>
<dbReference type="Pfam" id="PF00320">
    <property type="entry name" value="GATA"/>
    <property type="match status" value="2"/>
</dbReference>
<feature type="domain" description="GATA-type" evidence="11">
    <location>
        <begin position="391"/>
        <end position="444"/>
    </location>
</feature>
<keyword evidence="3 9" id="KW-0863">Zinc-finger</keyword>
<dbReference type="GO" id="GO:0000122">
    <property type="term" value="P:negative regulation of transcription by RNA polymerase II"/>
    <property type="evidence" value="ECO:0007669"/>
    <property type="project" value="TreeGrafter"/>
</dbReference>
<dbReference type="CDD" id="cd00202">
    <property type="entry name" value="ZnF_GATA"/>
    <property type="match status" value="2"/>
</dbReference>
<keyword evidence="4" id="KW-0862">Zinc</keyword>
<dbReference type="FunFam" id="3.30.50.10:FF:000032">
    <property type="entry name" value="Transcription factor GATA-3"/>
    <property type="match status" value="1"/>
</dbReference>
<dbReference type="PRINTS" id="PR00619">
    <property type="entry name" value="GATAZNFINGER"/>
</dbReference>
<evidence type="ECO:0000256" key="9">
    <source>
        <dbReference type="PROSITE-ProRule" id="PRU00094"/>
    </source>
</evidence>
<protein>
    <recommendedName>
        <fullName evidence="11">GATA-type domain-containing protein</fullName>
    </recommendedName>
</protein>
<feature type="compositionally biased region" description="Low complexity" evidence="10">
    <location>
        <begin position="451"/>
        <end position="462"/>
    </location>
</feature>